<keyword evidence="2" id="KW-1185">Reference proteome</keyword>
<dbReference type="EMBL" id="JXJN01000691">
    <property type="status" value="NOT_ANNOTATED_CDS"/>
    <property type="molecule type" value="Genomic_DNA"/>
</dbReference>
<dbReference type="Proteomes" id="UP000092460">
    <property type="component" value="Unassembled WGS sequence"/>
</dbReference>
<sequence length="81" mass="8885">MRSGWQRQETVSHVPQACLTTHAEGIARHNAAQGKVVTVARRNGCDTSAVRHIIGRDGCMLKADLILAKRNRGIVCDIDIH</sequence>
<reference evidence="1" key="2">
    <citation type="submission" date="2020-05" db="UniProtKB">
        <authorList>
            <consortium name="EnsemblMetazoa"/>
        </authorList>
    </citation>
    <scope>IDENTIFICATION</scope>
    <source>
        <strain evidence="1">IAEA</strain>
    </source>
</reference>
<dbReference type="EnsemblMetazoa" id="GPPI002568-RA">
    <property type="protein sequence ID" value="GPPI002568-PA"/>
    <property type="gene ID" value="GPPI002568"/>
</dbReference>
<dbReference type="VEuPathDB" id="VectorBase:GPPI002568"/>
<organism evidence="1 2">
    <name type="scientific">Glossina palpalis gambiensis</name>
    <dbReference type="NCBI Taxonomy" id="67801"/>
    <lineage>
        <taxon>Eukaryota</taxon>
        <taxon>Metazoa</taxon>
        <taxon>Ecdysozoa</taxon>
        <taxon>Arthropoda</taxon>
        <taxon>Hexapoda</taxon>
        <taxon>Insecta</taxon>
        <taxon>Pterygota</taxon>
        <taxon>Neoptera</taxon>
        <taxon>Endopterygota</taxon>
        <taxon>Diptera</taxon>
        <taxon>Brachycera</taxon>
        <taxon>Muscomorpha</taxon>
        <taxon>Hippoboscoidea</taxon>
        <taxon>Glossinidae</taxon>
        <taxon>Glossina</taxon>
    </lineage>
</organism>
<protein>
    <submittedName>
        <fullName evidence="1">Uncharacterized protein</fullName>
    </submittedName>
</protein>
<evidence type="ECO:0000313" key="2">
    <source>
        <dbReference type="Proteomes" id="UP000092460"/>
    </source>
</evidence>
<accession>A0A1B0AN25</accession>
<dbReference type="AlphaFoldDB" id="A0A1B0AN25"/>
<name>A0A1B0AN25_9MUSC</name>
<evidence type="ECO:0000313" key="1">
    <source>
        <dbReference type="EnsemblMetazoa" id="GPPI002568-PA"/>
    </source>
</evidence>
<reference evidence="2" key="1">
    <citation type="submission" date="2015-01" db="EMBL/GenBank/DDBJ databases">
        <authorList>
            <person name="Aksoy S."/>
            <person name="Warren W."/>
            <person name="Wilson R.K."/>
        </authorList>
    </citation>
    <scope>NUCLEOTIDE SEQUENCE [LARGE SCALE GENOMIC DNA]</scope>
    <source>
        <strain evidence="2">IAEA</strain>
    </source>
</reference>
<proteinExistence type="predicted"/>